<gene>
    <name evidence="3" type="ORF">CLV25_10657</name>
</gene>
<dbReference type="RefSeq" id="WP_165877029.1">
    <property type="nucleotide sequence ID" value="NZ_SLWB01000006.1"/>
</dbReference>
<keyword evidence="1" id="KW-0732">Signal</keyword>
<feature type="signal peptide" evidence="1">
    <location>
        <begin position="1"/>
        <end position="21"/>
    </location>
</feature>
<keyword evidence="4" id="KW-1185">Reference proteome</keyword>
<evidence type="ECO:0000256" key="1">
    <source>
        <dbReference type="SAM" id="SignalP"/>
    </source>
</evidence>
<evidence type="ECO:0000313" key="4">
    <source>
        <dbReference type="Proteomes" id="UP000294830"/>
    </source>
</evidence>
<dbReference type="InterPro" id="IPR021255">
    <property type="entry name" value="DUF2807"/>
</dbReference>
<organism evidence="3 4">
    <name type="scientific">Acetobacteroides hydrogenigenes</name>
    <dbReference type="NCBI Taxonomy" id="979970"/>
    <lineage>
        <taxon>Bacteria</taxon>
        <taxon>Pseudomonadati</taxon>
        <taxon>Bacteroidota</taxon>
        <taxon>Bacteroidia</taxon>
        <taxon>Bacteroidales</taxon>
        <taxon>Rikenellaceae</taxon>
        <taxon>Acetobacteroides</taxon>
    </lineage>
</organism>
<comment type="caution">
    <text evidence="3">The sequence shown here is derived from an EMBL/GenBank/DDBJ whole genome shotgun (WGS) entry which is preliminary data.</text>
</comment>
<reference evidence="3 4" key="1">
    <citation type="submission" date="2019-03" db="EMBL/GenBank/DDBJ databases">
        <title>Genomic Encyclopedia of Archaeal and Bacterial Type Strains, Phase II (KMG-II): from individual species to whole genera.</title>
        <authorList>
            <person name="Goeker M."/>
        </authorList>
    </citation>
    <scope>NUCLEOTIDE SEQUENCE [LARGE SCALE GENOMIC DNA]</scope>
    <source>
        <strain evidence="3 4">RL-C</strain>
    </source>
</reference>
<dbReference type="AlphaFoldDB" id="A0A4R2EJI2"/>
<evidence type="ECO:0000259" key="2">
    <source>
        <dbReference type="Pfam" id="PF10988"/>
    </source>
</evidence>
<sequence>MKIVKLAAVIALTAATLFANAQIFSRGIVGNGEMGKRVFKLSSFKNVSVSSGIDLYLDPSGKNQAELVTDKNVISAVEVIQEGNTLIFKLKEGIRKTTKGIKIYLSYKTLEGIKASGGSDVYTKDNTAIKGQSLSIEASGGADIRLTIDVESLKCETSGGSDTYLKGSANFATFDCSGGSDVKAKELATQTCSIESSGGSDAIVTATKSVKIDASGASDVTYYGNPKSISVSKSGASDVYRK</sequence>
<protein>
    <submittedName>
        <fullName evidence="3">Putative autotransporter adhesin-like protein</fullName>
    </submittedName>
</protein>
<dbReference type="Proteomes" id="UP000294830">
    <property type="component" value="Unassembled WGS sequence"/>
</dbReference>
<proteinExistence type="predicted"/>
<name>A0A4R2EJI2_9BACT</name>
<feature type="domain" description="Putative auto-transporter adhesin head GIN" evidence="2">
    <location>
        <begin position="44"/>
        <end position="226"/>
    </location>
</feature>
<evidence type="ECO:0000313" key="3">
    <source>
        <dbReference type="EMBL" id="TCN68475.1"/>
    </source>
</evidence>
<accession>A0A4R2EJI2</accession>
<dbReference type="Gene3D" id="2.160.20.120">
    <property type="match status" value="1"/>
</dbReference>
<feature type="chain" id="PRO_5020382323" evidence="1">
    <location>
        <begin position="22"/>
        <end position="242"/>
    </location>
</feature>
<dbReference type="Pfam" id="PF10988">
    <property type="entry name" value="DUF2807"/>
    <property type="match status" value="1"/>
</dbReference>
<dbReference type="EMBL" id="SLWB01000006">
    <property type="protein sequence ID" value="TCN68475.1"/>
    <property type="molecule type" value="Genomic_DNA"/>
</dbReference>